<keyword evidence="3" id="KW-0067">ATP-binding</keyword>
<protein>
    <submittedName>
        <fullName evidence="8">Biotin carboxylation domain-containing protein</fullName>
    </submittedName>
</protein>
<dbReference type="EMBL" id="UYYG01001181">
    <property type="protein sequence ID" value="VDN59396.1"/>
    <property type="molecule type" value="Genomic_DNA"/>
</dbReference>
<dbReference type="InterPro" id="IPR005482">
    <property type="entry name" value="Biotin_COase_C"/>
</dbReference>
<dbReference type="Pfam" id="PF21385">
    <property type="entry name" value="ACCA_BT"/>
    <property type="match status" value="1"/>
</dbReference>
<dbReference type="PANTHER" id="PTHR45728">
    <property type="entry name" value="ACETYL-COA CARBOXYLASE, ISOFORM A"/>
    <property type="match status" value="1"/>
</dbReference>
<dbReference type="AlphaFoldDB" id="A0A0N4UEN4"/>
<dbReference type="WBParaSite" id="DME_0000584501-mRNA-1">
    <property type="protein sequence ID" value="DME_0000584501-mRNA-1"/>
    <property type="gene ID" value="DME_0000584501"/>
</dbReference>
<dbReference type="OrthoDB" id="14612at2759"/>
<reference evidence="8" key="1">
    <citation type="submission" date="2017-02" db="UniProtKB">
        <authorList>
            <consortium name="WormBaseParasite"/>
        </authorList>
    </citation>
    <scope>IDENTIFICATION</scope>
</reference>
<evidence type="ECO:0000256" key="3">
    <source>
        <dbReference type="ARBA" id="ARBA00022840"/>
    </source>
</evidence>
<dbReference type="InterPro" id="IPR049074">
    <property type="entry name" value="ACCA_BT"/>
</dbReference>
<reference evidence="5 7" key="2">
    <citation type="submission" date="2018-11" db="EMBL/GenBank/DDBJ databases">
        <authorList>
            <consortium name="Pathogen Informatics"/>
        </authorList>
    </citation>
    <scope>NUCLEOTIDE SEQUENCE [LARGE SCALE GENOMIC DNA]</scope>
</reference>
<keyword evidence="7" id="KW-1185">Reference proteome</keyword>
<dbReference type="InterPro" id="IPR011764">
    <property type="entry name" value="Biotin_carboxylation_dom"/>
</dbReference>
<evidence type="ECO:0000256" key="1">
    <source>
        <dbReference type="ARBA" id="ARBA00022598"/>
    </source>
</evidence>
<dbReference type="Pfam" id="PF08326">
    <property type="entry name" value="ACC_central"/>
    <property type="match status" value="1"/>
</dbReference>
<dbReference type="InterPro" id="IPR011053">
    <property type="entry name" value="Single_hybrid_motif"/>
</dbReference>
<dbReference type="GO" id="GO:0005524">
    <property type="term" value="F:ATP binding"/>
    <property type="evidence" value="ECO:0007669"/>
    <property type="project" value="UniProtKB-KW"/>
</dbReference>
<dbReference type="Gene3D" id="2.40.50.100">
    <property type="match status" value="1"/>
</dbReference>
<proteinExistence type="predicted"/>
<dbReference type="Gene3D" id="3.30.470.20">
    <property type="entry name" value="ATP-grasp fold, B domain"/>
    <property type="match status" value="1"/>
</dbReference>
<dbReference type="Proteomes" id="UP000038040">
    <property type="component" value="Unplaced"/>
</dbReference>
<evidence type="ECO:0000256" key="2">
    <source>
        <dbReference type="ARBA" id="ARBA00022741"/>
    </source>
</evidence>
<dbReference type="SUPFAM" id="SSF51230">
    <property type="entry name" value="Single hybrid motif"/>
    <property type="match status" value="1"/>
</dbReference>
<keyword evidence="1" id="KW-0436">Ligase</keyword>
<evidence type="ECO:0000313" key="6">
    <source>
        <dbReference type="Proteomes" id="UP000038040"/>
    </source>
</evidence>
<dbReference type="PROSITE" id="PS50979">
    <property type="entry name" value="BC"/>
    <property type="match status" value="1"/>
</dbReference>
<evidence type="ECO:0000313" key="8">
    <source>
        <dbReference type="WBParaSite" id="DME_0000584501-mRNA-1"/>
    </source>
</evidence>
<organism evidence="6 8">
    <name type="scientific">Dracunculus medinensis</name>
    <name type="common">Guinea worm</name>
    <dbReference type="NCBI Taxonomy" id="318479"/>
    <lineage>
        <taxon>Eukaryota</taxon>
        <taxon>Metazoa</taxon>
        <taxon>Ecdysozoa</taxon>
        <taxon>Nematoda</taxon>
        <taxon>Chromadorea</taxon>
        <taxon>Rhabditida</taxon>
        <taxon>Spirurina</taxon>
        <taxon>Dracunculoidea</taxon>
        <taxon>Dracunculidae</taxon>
        <taxon>Dracunculus</taxon>
    </lineage>
</organism>
<gene>
    <name evidence="5" type="ORF">DME_LOCUS9369</name>
</gene>
<name>A0A0N4UEN4_DRAME</name>
<evidence type="ECO:0000313" key="7">
    <source>
        <dbReference type="Proteomes" id="UP000274756"/>
    </source>
</evidence>
<dbReference type="InterPro" id="IPR049076">
    <property type="entry name" value="ACCA"/>
</dbReference>
<dbReference type="PANTHER" id="PTHR45728:SF3">
    <property type="entry name" value="ACETYL-COA CARBOXYLASE"/>
    <property type="match status" value="1"/>
</dbReference>
<dbReference type="InterPro" id="IPR011054">
    <property type="entry name" value="Rudment_hybrid_motif"/>
</dbReference>
<dbReference type="GO" id="GO:0005739">
    <property type="term" value="C:mitochondrion"/>
    <property type="evidence" value="ECO:0007669"/>
    <property type="project" value="TreeGrafter"/>
</dbReference>
<dbReference type="STRING" id="318479.A0A0N4UEN4"/>
<dbReference type="SUPFAM" id="SSF51246">
    <property type="entry name" value="Rudiment single hybrid motif"/>
    <property type="match status" value="1"/>
</dbReference>
<dbReference type="InterPro" id="IPR013537">
    <property type="entry name" value="AcCoA_COase_cen"/>
</dbReference>
<dbReference type="GO" id="GO:0006633">
    <property type="term" value="P:fatty acid biosynthetic process"/>
    <property type="evidence" value="ECO:0007669"/>
    <property type="project" value="InterPro"/>
</dbReference>
<accession>A0A0N4UEN4</accession>
<dbReference type="Pfam" id="PF02785">
    <property type="entry name" value="Biotin_carb_C"/>
    <property type="match status" value="1"/>
</dbReference>
<dbReference type="GO" id="GO:0003989">
    <property type="term" value="F:acetyl-CoA carboxylase activity"/>
    <property type="evidence" value="ECO:0007669"/>
    <property type="project" value="InterPro"/>
</dbReference>
<sequence>MELFSVNKQVEHPLTEMLTNVNLPAAQLQIAMGVPLHCISEVRLYCGFSRYGTDKIPFEGRFKTDKHVVSVRITSEDPEENFQPTSGEIKNLNFRSSQFVWGYFSHVGAGSLHEFADSQFGHLFASGSTRHLAISNMLNALNELQLQSQFPVTVPYLRLLFKDPDYEENNIDTTWLDRRIAAKKHTVEQPPLPLAIAYASMLIAHSRITEAFSNFSNSISRGQILQPSDLTETHQIELINNNVKYSVTVTRSATFEYIVKMNGRCAFIVFEKENDPTVLRSSCAGKLLTYEAEDGQLLKPGQLYASMESMKVVLDMRVKKVGGRFKRVAQIGQVLHPGTLVALLNDQDNISFLKPVDFEECFPEWIMETVRFLPINFLFSDVIQRVRNVFDGYCKSVPTFADHIDSLVETLFSILNDSDLPHEQMRQVVAVLKHRISADMYKELINFIDPNYDFPAKAIKKKINNYLDSLYPQDLSTEQLKFAPILLICDKYEDGGEGHSAHVLKELLGYYYQGEQYFQNFQYDKCVSQLLSEVKDTERCVRIIYSHTRVKEKNLLVIKLLKRASRSRRLIMSLSSILEKFADFTKNEYSELAHLARKLLIEAETPTYTEIKIRGSSPGPANLEKYDILFETFDSSYQSVLKYLTDCCGVPESSIQRLNDGGHLNDVRFSLRVQKIA</sequence>
<feature type="domain" description="Biotin carboxylation" evidence="4">
    <location>
        <begin position="1"/>
        <end position="181"/>
    </location>
</feature>
<dbReference type="SMART" id="SM00878">
    <property type="entry name" value="Biotin_carb_C"/>
    <property type="match status" value="1"/>
</dbReference>
<dbReference type="Proteomes" id="UP000274756">
    <property type="component" value="Unassembled WGS sequence"/>
</dbReference>
<dbReference type="FunFam" id="2.40.50.100:FF:000005">
    <property type="entry name" value="Acetyl-CoA carboxylase 1"/>
    <property type="match status" value="1"/>
</dbReference>
<evidence type="ECO:0000259" key="4">
    <source>
        <dbReference type="PROSITE" id="PS50979"/>
    </source>
</evidence>
<evidence type="ECO:0000313" key="5">
    <source>
        <dbReference type="EMBL" id="VDN59396.1"/>
    </source>
</evidence>
<keyword evidence="2" id="KW-0547">Nucleotide-binding</keyword>